<gene>
    <name evidence="2" type="ORF">EI981_17215</name>
</gene>
<dbReference type="RefSeq" id="WP_127000194.1">
    <property type="nucleotide sequence ID" value="NZ_CP034346.1"/>
</dbReference>
<dbReference type="KEGG" id="plut:EI981_17215"/>
<proteinExistence type="predicted"/>
<dbReference type="OrthoDB" id="2627677at2"/>
<feature type="region of interest" description="Disordered" evidence="1">
    <location>
        <begin position="52"/>
        <end position="78"/>
    </location>
</feature>
<reference evidence="3" key="1">
    <citation type="submission" date="2018-12" db="EMBL/GenBank/DDBJ databases">
        <title>Complete genome sequence of Paenibacillus sp. MBLB1234.</title>
        <authorList>
            <person name="Nam Y.-D."/>
            <person name="Kang J."/>
            <person name="Chung W.-H."/>
            <person name="Park Y.S."/>
        </authorList>
    </citation>
    <scope>NUCLEOTIDE SEQUENCE [LARGE SCALE GENOMIC DNA]</scope>
    <source>
        <strain evidence="3">MBLB1234</strain>
    </source>
</reference>
<accession>A0A3Q9IA54</accession>
<dbReference type="EMBL" id="CP034346">
    <property type="protein sequence ID" value="AZS16000.1"/>
    <property type="molecule type" value="Genomic_DNA"/>
</dbReference>
<dbReference type="AlphaFoldDB" id="A0A3Q9IA54"/>
<keyword evidence="3" id="KW-1185">Reference proteome</keyword>
<evidence type="ECO:0000256" key="1">
    <source>
        <dbReference type="SAM" id="MobiDB-lite"/>
    </source>
</evidence>
<evidence type="ECO:0000313" key="2">
    <source>
        <dbReference type="EMBL" id="AZS16000.1"/>
    </source>
</evidence>
<protein>
    <submittedName>
        <fullName evidence="2">Uncharacterized protein</fullName>
    </submittedName>
</protein>
<name>A0A3Q9IA54_9BACL</name>
<evidence type="ECO:0000313" key="3">
    <source>
        <dbReference type="Proteomes" id="UP000270678"/>
    </source>
</evidence>
<dbReference type="Proteomes" id="UP000270678">
    <property type="component" value="Chromosome"/>
</dbReference>
<sequence>MAKIKPMLGIHLDLEKPVDEIVHVINAVLKNHPFRKILRELDLRIGEAIAAQARQNSPNEGSEDADNEVAEVVNRAAV</sequence>
<organism evidence="2 3">
    <name type="scientific">Paenibacillus lutimineralis</name>
    <dbReference type="NCBI Taxonomy" id="2707005"/>
    <lineage>
        <taxon>Bacteria</taxon>
        <taxon>Bacillati</taxon>
        <taxon>Bacillota</taxon>
        <taxon>Bacilli</taxon>
        <taxon>Bacillales</taxon>
        <taxon>Paenibacillaceae</taxon>
        <taxon>Paenibacillus</taxon>
    </lineage>
</organism>